<dbReference type="GO" id="GO:0005506">
    <property type="term" value="F:iron ion binding"/>
    <property type="evidence" value="ECO:0007669"/>
    <property type="project" value="UniProtKB-ARBA"/>
</dbReference>
<keyword evidence="2" id="KW-0560">Oxidoreductase</keyword>
<dbReference type="Pfam" id="PF05721">
    <property type="entry name" value="PhyH"/>
    <property type="match status" value="1"/>
</dbReference>
<dbReference type="InterPro" id="IPR008775">
    <property type="entry name" value="Phytyl_CoA_dOase-like"/>
</dbReference>
<evidence type="ECO:0000256" key="1">
    <source>
        <dbReference type="ARBA" id="ARBA00001954"/>
    </source>
</evidence>
<dbReference type="Proteomes" id="UP000539350">
    <property type="component" value="Unassembled WGS sequence"/>
</dbReference>
<dbReference type="RefSeq" id="WP_182169037.1">
    <property type="nucleotide sequence ID" value="NZ_JACFXU010000013.1"/>
</dbReference>
<dbReference type="SUPFAM" id="SSF51197">
    <property type="entry name" value="Clavaminate synthase-like"/>
    <property type="match status" value="1"/>
</dbReference>
<keyword evidence="2" id="KW-0223">Dioxygenase</keyword>
<evidence type="ECO:0000313" key="2">
    <source>
        <dbReference type="EMBL" id="MBA6412224.1"/>
    </source>
</evidence>
<accession>A0A7W2TUI9</accession>
<evidence type="ECO:0000313" key="3">
    <source>
        <dbReference type="Proteomes" id="UP000539350"/>
    </source>
</evidence>
<dbReference type="AlphaFoldDB" id="A0A7W2TUI9"/>
<protein>
    <submittedName>
        <fullName evidence="2">Phytanoyl-CoA dioxygenase family protein</fullName>
    </submittedName>
</protein>
<sequence length="309" mass="35684">MSKTAPLIESSPEEGQQLLKERFDDYGYLYFPRYVAERACRLMLQSFLDCLEPHVTFDQRNQRPILAGQPFFETDPIWDQVYPKMQSLQSFHEFFHQAELQQLMQILAGEQVFVYPMKMARIATPRKLGYETPPHQDAHSHQAGPSMAGIWVALHDVEEGMGRLQLLPGSHRRGVRKVFSAEGVGGVQCEIYPDEQLWHVSDIEQGGVILFQSCCVHRAEPNTSKESVRISIDTRFCDYAAPVFVSNLEPHHAWRIDGFDWTSIYRGWDKSDLQYYWKDYPNIISELWVYPESDSDYPLGEGKTAQSLN</sequence>
<dbReference type="EMBL" id="JACFXU010000013">
    <property type="protein sequence ID" value="MBA6412224.1"/>
    <property type="molecule type" value="Genomic_DNA"/>
</dbReference>
<dbReference type="PANTHER" id="PTHR20883:SF48">
    <property type="entry name" value="ECTOINE DIOXYGENASE"/>
    <property type="match status" value="1"/>
</dbReference>
<dbReference type="Gene3D" id="2.60.120.620">
    <property type="entry name" value="q2cbj1_9rhob like domain"/>
    <property type="match status" value="1"/>
</dbReference>
<reference evidence="2 3" key="1">
    <citation type="submission" date="2020-07" db="EMBL/GenBank/DDBJ databases">
        <title>Halieaceae bacterium, F7430, whole genome shotgun sequencing project.</title>
        <authorList>
            <person name="Jiang S."/>
            <person name="Liu Z.W."/>
            <person name="Du Z.J."/>
        </authorList>
    </citation>
    <scope>NUCLEOTIDE SEQUENCE [LARGE SCALE GENOMIC DNA]</scope>
    <source>
        <strain evidence="2 3">F7430</strain>
    </source>
</reference>
<name>A0A7W2TUI9_9GAMM</name>
<organism evidence="2 3">
    <name type="scientific">Sediminihaliea albiluteola</name>
    <dbReference type="NCBI Taxonomy" id="2758564"/>
    <lineage>
        <taxon>Bacteria</taxon>
        <taxon>Pseudomonadati</taxon>
        <taxon>Pseudomonadota</taxon>
        <taxon>Gammaproteobacteria</taxon>
        <taxon>Cellvibrionales</taxon>
        <taxon>Halieaceae</taxon>
        <taxon>Sediminihaliea</taxon>
    </lineage>
</organism>
<dbReference type="PANTHER" id="PTHR20883">
    <property type="entry name" value="PHYTANOYL-COA DIOXYGENASE DOMAIN CONTAINING 1"/>
    <property type="match status" value="1"/>
</dbReference>
<comment type="caution">
    <text evidence="2">The sequence shown here is derived from an EMBL/GenBank/DDBJ whole genome shotgun (WGS) entry which is preliminary data.</text>
</comment>
<comment type="cofactor">
    <cofactor evidence="1">
        <name>Fe(2+)</name>
        <dbReference type="ChEBI" id="CHEBI:29033"/>
    </cofactor>
</comment>
<keyword evidence="3" id="KW-1185">Reference proteome</keyword>
<dbReference type="GO" id="GO:0016706">
    <property type="term" value="F:2-oxoglutarate-dependent dioxygenase activity"/>
    <property type="evidence" value="ECO:0007669"/>
    <property type="project" value="UniProtKB-ARBA"/>
</dbReference>
<gene>
    <name evidence="2" type="ORF">H2508_03785</name>
</gene>
<proteinExistence type="predicted"/>